<feature type="compositionally biased region" description="Polar residues" evidence="1">
    <location>
        <begin position="19"/>
        <end position="31"/>
    </location>
</feature>
<evidence type="ECO:0000313" key="2">
    <source>
        <dbReference type="EMBL" id="TNN30882.1"/>
    </source>
</evidence>
<dbReference type="EMBL" id="SRLO01004026">
    <property type="protein sequence ID" value="TNN30882.1"/>
    <property type="molecule type" value="Genomic_DNA"/>
</dbReference>
<keyword evidence="3" id="KW-1185">Reference proteome</keyword>
<sequence length="96" mass="10542">MSSIFTPDSCWRCSVSPTKNQRFKTTSTTTPARPPLHLASVGSGGRGGGGREGGGEDYLWGKPLDLKGREPRFHWLQDVSQEVDGARHACRQEVTR</sequence>
<accession>A0A4Z2ERG1</accession>
<reference evidence="2 3" key="1">
    <citation type="submission" date="2019-03" db="EMBL/GenBank/DDBJ databases">
        <title>First draft genome of Liparis tanakae, snailfish: a comprehensive survey of snailfish specific genes.</title>
        <authorList>
            <person name="Kim W."/>
            <person name="Song I."/>
            <person name="Jeong J.-H."/>
            <person name="Kim D."/>
            <person name="Kim S."/>
            <person name="Ryu S."/>
            <person name="Song J.Y."/>
            <person name="Lee S.K."/>
        </authorList>
    </citation>
    <scope>NUCLEOTIDE SEQUENCE [LARGE SCALE GENOMIC DNA]</scope>
    <source>
        <tissue evidence="2">Muscle</tissue>
    </source>
</reference>
<proteinExistence type="predicted"/>
<evidence type="ECO:0000313" key="3">
    <source>
        <dbReference type="Proteomes" id="UP000314294"/>
    </source>
</evidence>
<feature type="region of interest" description="Disordered" evidence="1">
    <location>
        <begin position="19"/>
        <end position="58"/>
    </location>
</feature>
<gene>
    <name evidence="2" type="ORF">EYF80_058967</name>
</gene>
<dbReference type="Proteomes" id="UP000314294">
    <property type="component" value="Unassembled WGS sequence"/>
</dbReference>
<name>A0A4Z2ERG1_9TELE</name>
<feature type="compositionally biased region" description="Gly residues" evidence="1">
    <location>
        <begin position="42"/>
        <end position="52"/>
    </location>
</feature>
<protein>
    <submittedName>
        <fullName evidence="2">Uncharacterized protein</fullName>
    </submittedName>
</protein>
<comment type="caution">
    <text evidence="2">The sequence shown here is derived from an EMBL/GenBank/DDBJ whole genome shotgun (WGS) entry which is preliminary data.</text>
</comment>
<dbReference type="AlphaFoldDB" id="A0A4Z2ERG1"/>
<organism evidence="2 3">
    <name type="scientific">Liparis tanakae</name>
    <name type="common">Tanaka's snailfish</name>
    <dbReference type="NCBI Taxonomy" id="230148"/>
    <lineage>
        <taxon>Eukaryota</taxon>
        <taxon>Metazoa</taxon>
        <taxon>Chordata</taxon>
        <taxon>Craniata</taxon>
        <taxon>Vertebrata</taxon>
        <taxon>Euteleostomi</taxon>
        <taxon>Actinopterygii</taxon>
        <taxon>Neopterygii</taxon>
        <taxon>Teleostei</taxon>
        <taxon>Neoteleostei</taxon>
        <taxon>Acanthomorphata</taxon>
        <taxon>Eupercaria</taxon>
        <taxon>Perciformes</taxon>
        <taxon>Cottioidei</taxon>
        <taxon>Cottales</taxon>
        <taxon>Liparidae</taxon>
        <taxon>Liparis</taxon>
    </lineage>
</organism>
<evidence type="ECO:0000256" key="1">
    <source>
        <dbReference type="SAM" id="MobiDB-lite"/>
    </source>
</evidence>